<name>A0A1G9X7W3_9BACT</name>
<feature type="domain" description="RecX first three-helical" evidence="8">
    <location>
        <begin position="5"/>
        <end position="44"/>
    </location>
</feature>
<sequence length="150" mass="17395">MNADALRQAAHFCAYQERTVREVRDKLHAWEVSEEDADEIIARLQADGYLSDDRFARSFAGGKFRTRQWGKIRIEQEMRRKGIADAERKSGIAEIDADEYARTLKSLLDKKAASLNESDPWKRRQKLARFAMGKGYEADLIWRVLGEEEE</sequence>
<dbReference type="AlphaFoldDB" id="A0A1G9X7W3"/>
<evidence type="ECO:0000313" key="10">
    <source>
        <dbReference type="Proteomes" id="UP000198901"/>
    </source>
</evidence>
<dbReference type="InterPro" id="IPR053926">
    <property type="entry name" value="RecX_HTH_1st"/>
</dbReference>
<feature type="domain" description="RecX second three-helical" evidence="6">
    <location>
        <begin position="51"/>
        <end position="86"/>
    </location>
</feature>
<dbReference type="InterPro" id="IPR053925">
    <property type="entry name" value="RecX_HTH_3rd"/>
</dbReference>
<evidence type="ECO:0000256" key="5">
    <source>
        <dbReference type="HAMAP-Rule" id="MF_01114"/>
    </source>
</evidence>
<dbReference type="Pfam" id="PF21982">
    <property type="entry name" value="RecX_HTH1"/>
    <property type="match status" value="1"/>
</dbReference>
<organism evidence="9 10">
    <name type="scientific">Siphonobacter aquaeclarae</name>
    <dbReference type="NCBI Taxonomy" id="563176"/>
    <lineage>
        <taxon>Bacteria</taxon>
        <taxon>Pseudomonadati</taxon>
        <taxon>Bacteroidota</taxon>
        <taxon>Cytophagia</taxon>
        <taxon>Cytophagales</taxon>
        <taxon>Cytophagaceae</taxon>
        <taxon>Siphonobacter</taxon>
    </lineage>
</organism>
<protein>
    <recommendedName>
        <fullName evidence="3 5">Regulatory protein RecX</fullName>
    </recommendedName>
</protein>
<dbReference type="EMBL" id="FNGS01000010">
    <property type="protein sequence ID" value="SDM92818.1"/>
    <property type="molecule type" value="Genomic_DNA"/>
</dbReference>
<dbReference type="InterPro" id="IPR053924">
    <property type="entry name" value="RecX_HTH_2nd"/>
</dbReference>
<dbReference type="Proteomes" id="UP000198901">
    <property type="component" value="Unassembled WGS sequence"/>
</dbReference>
<evidence type="ECO:0000256" key="1">
    <source>
        <dbReference type="ARBA" id="ARBA00004496"/>
    </source>
</evidence>
<dbReference type="STRING" id="563176.SAMN04488090_4590"/>
<evidence type="ECO:0000313" key="9">
    <source>
        <dbReference type="EMBL" id="SDM92818.1"/>
    </source>
</evidence>
<comment type="subcellular location">
    <subcellularLocation>
        <location evidence="1 5">Cytoplasm</location>
    </subcellularLocation>
</comment>
<dbReference type="PANTHER" id="PTHR33602:SF1">
    <property type="entry name" value="REGULATORY PROTEIN RECX FAMILY PROTEIN"/>
    <property type="match status" value="1"/>
</dbReference>
<dbReference type="RefSeq" id="WP_093208176.1">
    <property type="nucleotide sequence ID" value="NZ_FNGS01000010.1"/>
</dbReference>
<keyword evidence="10" id="KW-1185">Reference proteome</keyword>
<dbReference type="InterPro" id="IPR003783">
    <property type="entry name" value="Regulatory_RecX"/>
</dbReference>
<evidence type="ECO:0000256" key="2">
    <source>
        <dbReference type="ARBA" id="ARBA00009695"/>
    </source>
</evidence>
<dbReference type="GO" id="GO:0005737">
    <property type="term" value="C:cytoplasm"/>
    <property type="evidence" value="ECO:0007669"/>
    <property type="project" value="UniProtKB-SubCell"/>
</dbReference>
<evidence type="ECO:0000259" key="7">
    <source>
        <dbReference type="Pfam" id="PF21981"/>
    </source>
</evidence>
<dbReference type="Gene3D" id="1.10.10.10">
    <property type="entry name" value="Winged helix-like DNA-binding domain superfamily/Winged helix DNA-binding domain"/>
    <property type="match status" value="3"/>
</dbReference>
<evidence type="ECO:0000256" key="4">
    <source>
        <dbReference type="ARBA" id="ARBA00022490"/>
    </source>
</evidence>
<dbReference type="PANTHER" id="PTHR33602">
    <property type="entry name" value="REGULATORY PROTEIN RECX FAMILY PROTEIN"/>
    <property type="match status" value="1"/>
</dbReference>
<reference evidence="9 10" key="1">
    <citation type="submission" date="2016-10" db="EMBL/GenBank/DDBJ databases">
        <authorList>
            <person name="de Groot N.N."/>
        </authorList>
    </citation>
    <scope>NUCLEOTIDE SEQUENCE [LARGE SCALE GENOMIC DNA]</scope>
    <source>
        <strain evidence="9 10">DSM 21668</strain>
    </source>
</reference>
<keyword evidence="4 5" id="KW-0963">Cytoplasm</keyword>
<evidence type="ECO:0000259" key="6">
    <source>
        <dbReference type="Pfam" id="PF02631"/>
    </source>
</evidence>
<evidence type="ECO:0000256" key="3">
    <source>
        <dbReference type="ARBA" id="ARBA00018111"/>
    </source>
</evidence>
<feature type="domain" description="RecX third three-helical" evidence="7">
    <location>
        <begin position="98"/>
        <end position="145"/>
    </location>
</feature>
<comment type="function">
    <text evidence="5">Modulates RecA activity.</text>
</comment>
<dbReference type="GO" id="GO:0006282">
    <property type="term" value="P:regulation of DNA repair"/>
    <property type="evidence" value="ECO:0007669"/>
    <property type="project" value="UniProtKB-UniRule"/>
</dbReference>
<proteinExistence type="inferred from homology"/>
<gene>
    <name evidence="5" type="primary">recX</name>
    <name evidence="9" type="ORF">SAMN04488090_4590</name>
</gene>
<accession>A0A1G9X7W3</accession>
<dbReference type="Pfam" id="PF21981">
    <property type="entry name" value="RecX_HTH3"/>
    <property type="match status" value="1"/>
</dbReference>
<dbReference type="Pfam" id="PF02631">
    <property type="entry name" value="RecX_HTH2"/>
    <property type="match status" value="1"/>
</dbReference>
<dbReference type="OrthoDB" id="1523826at2"/>
<comment type="similarity">
    <text evidence="2 5">Belongs to the RecX family.</text>
</comment>
<evidence type="ECO:0000259" key="8">
    <source>
        <dbReference type="Pfam" id="PF21982"/>
    </source>
</evidence>
<dbReference type="InterPro" id="IPR036388">
    <property type="entry name" value="WH-like_DNA-bd_sf"/>
</dbReference>
<dbReference type="HAMAP" id="MF_01114">
    <property type="entry name" value="RecX"/>
    <property type="match status" value="1"/>
</dbReference>